<evidence type="ECO:0000313" key="1">
    <source>
        <dbReference type="EMBL" id="KAL3516254.1"/>
    </source>
</evidence>
<sequence length="141" mass="16395">MENQQWVPKKIAVVQQVPQRSVQIIENHFGLLASETELVPAYYELQKCIINPTELEPMEISVYLLVSLHAMPRHDHFHKIRARRGKKRILEYTVADTLFDTDGVLWAIVAREELFSSLWLFLSSLHKFEDSQQALPPKVSK</sequence>
<reference evidence="1 2" key="1">
    <citation type="submission" date="2024-11" db="EMBL/GenBank/DDBJ databases">
        <title>A near-complete genome assembly of Cinchona calisaya.</title>
        <authorList>
            <person name="Lian D.C."/>
            <person name="Zhao X.W."/>
            <person name="Wei L."/>
        </authorList>
    </citation>
    <scope>NUCLEOTIDE SEQUENCE [LARGE SCALE GENOMIC DNA]</scope>
    <source>
        <tissue evidence="1">Nenye</tissue>
    </source>
</reference>
<dbReference type="EMBL" id="JBJUIK010000010">
    <property type="protein sequence ID" value="KAL3516254.1"/>
    <property type="molecule type" value="Genomic_DNA"/>
</dbReference>
<gene>
    <name evidence="1" type="ORF">ACH5RR_023156</name>
</gene>
<protein>
    <submittedName>
        <fullName evidence="1">Uncharacterized protein</fullName>
    </submittedName>
</protein>
<dbReference type="AlphaFoldDB" id="A0ABD2Z9V4"/>
<accession>A0ABD2Z9V4</accession>
<comment type="caution">
    <text evidence="1">The sequence shown here is derived from an EMBL/GenBank/DDBJ whole genome shotgun (WGS) entry which is preliminary data.</text>
</comment>
<keyword evidence="2" id="KW-1185">Reference proteome</keyword>
<name>A0ABD2Z9V4_9GENT</name>
<evidence type="ECO:0000313" key="2">
    <source>
        <dbReference type="Proteomes" id="UP001630127"/>
    </source>
</evidence>
<organism evidence="1 2">
    <name type="scientific">Cinchona calisaya</name>
    <dbReference type="NCBI Taxonomy" id="153742"/>
    <lineage>
        <taxon>Eukaryota</taxon>
        <taxon>Viridiplantae</taxon>
        <taxon>Streptophyta</taxon>
        <taxon>Embryophyta</taxon>
        <taxon>Tracheophyta</taxon>
        <taxon>Spermatophyta</taxon>
        <taxon>Magnoliopsida</taxon>
        <taxon>eudicotyledons</taxon>
        <taxon>Gunneridae</taxon>
        <taxon>Pentapetalae</taxon>
        <taxon>asterids</taxon>
        <taxon>lamiids</taxon>
        <taxon>Gentianales</taxon>
        <taxon>Rubiaceae</taxon>
        <taxon>Cinchonoideae</taxon>
        <taxon>Cinchoneae</taxon>
        <taxon>Cinchona</taxon>
    </lineage>
</organism>
<dbReference type="Proteomes" id="UP001630127">
    <property type="component" value="Unassembled WGS sequence"/>
</dbReference>
<proteinExistence type="predicted"/>